<evidence type="ECO:0000313" key="3">
    <source>
        <dbReference type="EMBL" id="XDQ31040.1"/>
    </source>
</evidence>
<dbReference type="RefSeq" id="WP_369241561.1">
    <property type="nucleotide sequence ID" value="NZ_CP163435.1"/>
</dbReference>
<proteinExistence type="predicted"/>
<protein>
    <recommendedName>
        <fullName evidence="4">Lipoprotein</fullName>
    </recommendedName>
</protein>
<feature type="chain" id="PRO_5044246745" description="Lipoprotein" evidence="2">
    <location>
        <begin position="23"/>
        <end position="162"/>
    </location>
</feature>
<accession>A0AB39PN69</accession>
<sequence length="162" mass="16331">MPGTWVRGLAGAVVAAVVAAGAAGCSDDNTSPSDVVSKAASAVSSAASRASDALASASDAAQRKLDEVKNGLDAKDQVKLGDPSTDSDGRTTVDVSAENTADSTKSFAVKVDFRDTDDKLLDTVVVTLSDVAAGKTGRATARSTHNLSNDNVTAKVGTALRY</sequence>
<dbReference type="AlphaFoldDB" id="A0AB39PN69"/>
<feature type="signal peptide" evidence="2">
    <location>
        <begin position="1"/>
        <end position="22"/>
    </location>
</feature>
<name>A0AB39PN69_9ACTN</name>
<feature type="region of interest" description="Disordered" evidence="1">
    <location>
        <begin position="68"/>
        <end position="99"/>
    </location>
</feature>
<keyword evidence="2" id="KW-0732">Signal</keyword>
<dbReference type="PROSITE" id="PS51257">
    <property type="entry name" value="PROKAR_LIPOPROTEIN"/>
    <property type="match status" value="1"/>
</dbReference>
<organism evidence="3">
    <name type="scientific">Streptomyces sp. R21</name>
    <dbReference type="NCBI Taxonomy" id="3238627"/>
    <lineage>
        <taxon>Bacteria</taxon>
        <taxon>Bacillati</taxon>
        <taxon>Actinomycetota</taxon>
        <taxon>Actinomycetes</taxon>
        <taxon>Kitasatosporales</taxon>
        <taxon>Streptomycetaceae</taxon>
        <taxon>Streptomyces</taxon>
    </lineage>
</organism>
<feature type="compositionally biased region" description="Basic and acidic residues" evidence="1">
    <location>
        <begin position="68"/>
        <end position="79"/>
    </location>
</feature>
<gene>
    <name evidence="3" type="ORF">AB5J56_42865</name>
</gene>
<evidence type="ECO:0000256" key="1">
    <source>
        <dbReference type="SAM" id="MobiDB-lite"/>
    </source>
</evidence>
<evidence type="ECO:0000256" key="2">
    <source>
        <dbReference type="SAM" id="SignalP"/>
    </source>
</evidence>
<dbReference type="EMBL" id="CP163435">
    <property type="protein sequence ID" value="XDQ31040.1"/>
    <property type="molecule type" value="Genomic_DNA"/>
</dbReference>
<evidence type="ECO:0008006" key="4">
    <source>
        <dbReference type="Google" id="ProtNLM"/>
    </source>
</evidence>
<reference evidence="3" key="1">
    <citation type="submission" date="2024-07" db="EMBL/GenBank/DDBJ databases">
        <authorList>
            <person name="Yu S.T."/>
        </authorList>
    </citation>
    <scope>NUCLEOTIDE SEQUENCE</scope>
    <source>
        <strain evidence="3">R21</strain>
    </source>
</reference>